<accession>A0A1I0DIF9</accession>
<dbReference type="GO" id="GO:0009003">
    <property type="term" value="F:signal peptidase activity"/>
    <property type="evidence" value="ECO:0007669"/>
    <property type="project" value="UniProtKB-EC"/>
</dbReference>
<dbReference type="AlphaFoldDB" id="A0A1I0DIF9"/>
<dbReference type="CDD" id="cd06530">
    <property type="entry name" value="S26_SPase_I"/>
    <property type="match status" value="1"/>
</dbReference>
<evidence type="ECO:0000256" key="7">
    <source>
        <dbReference type="RuleBase" id="RU362042"/>
    </source>
</evidence>
<keyword evidence="10" id="KW-1185">Reference proteome</keyword>
<dbReference type="Proteomes" id="UP000198558">
    <property type="component" value="Unassembled WGS sequence"/>
</dbReference>
<dbReference type="NCBIfam" id="TIGR02227">
    <property type="entry name" value="sigpep_I_bact"/>
    <property type="match status" value="1"/>
</dbReference>
<comment type="catalytic activity">
    <reaction evidence="1 7">
        <text>Cleavage of hydrophobic, N-terminal signal or leader sequences from secreted and periplasmic proteins.</text>
        <dbReference type="EC" id="3.4.21.89"/>
    </reaction>
</comment>
<dbReference type="InterPro" id="IPR036286">
    <property type="entry name" value="LexA/Signal_pep-like_sf"/>
</dbReference>
<organism evidence="9 10">
    <name type="scientific">Thomasclavelia cocleata</name>
    <dbReference type="NCBI Taxonomy" id="69824"/>
    <lineage>
        <taxon>Bacteria</taxon>
        <taxon>Bacillati</taxon>
        <taxon>Bacillota</taxon>
        <taxon>Erysipelotrichia</taxon>
        <taxon>Erysipelotrichales</taxon>
        <taxon>Coprobacillaceae</taxon>
        <taxon>Thomasclavelia</taxon>
    </lineage>
</organism>
<feature type="active site" evidence="6">
    <location>
        <position position="93"/>
    </location>
</feature>
<dbReference type="EC" id="3.4.21.89" evidence="4 7"/>
<sequence length="177" mass="20738">MAEEIQTRKVIRRRKRLWVEYFQVIVVTLIITYGILHFVQISRVYGTSMIPTYHEGNIVLVDKVFYKHSEPKRNDIIVVDYKDTNLNETFIIKRVIGISGDHIEIKDNELYLNGELLEEDYINSAMTNTEDMVVDVPKGKVFVMGDNRNNSLDSRKLGYFDFEEDVIGKVFFTVPFF</sequence>
<dbReference type="GO" id="GO:0006465">
    <property type="term" value="P:signal peptide processing"/>
    <property type="evidence" value="ECO:0007669"/>
    <property type="project" value="InterPro"/>
</dbReference>
<dbReference type="GeneID" id="78287896"/>
<dbReference type="PANTHER" id="PTHR43390">
    <property type="entry name" value="SIGNAL PEPTIDASE I"/>
    <property type="match status" value="1"/>
</dbReference>
<evidence type="ECO:0000313" key="10">
    <source>
        <dbReference type="Proteomes" id="UP000198558"/>
    </source>
</evidence>
<dbReference type="PROSITE" id="PS00761">
    <property type="entry name" value="SPASE_I_3"/>
    <property type="match status" value="1"/>
</dbReference>
<evidence type="ECO:0000256" key="3">
    <source>
        <dbReference type="ARBA" id="ARBA00009370"/>
    </source>
</evidence>
<keyword evidence="7" id="KW-0472">Membrane</keyword>
<dbReference type="Pfam" id="PF10502">
    <property type="entry name" value="Peptidase_S26"/>
    <property type="match status" value="1"/>
</dbReference>
<gene>
    <name evidence="9" type="ORF">SAMN04489758_10657</name>
</gene>
<evidence type="ECO:0000259" key="8">
    <source>
        <dbReference type="Pfam" id="PF10502"/>
    </source>
</evidence>
<evidence type="ECO:0000256" key="2">
    <source>
        <dbReference type="ARBA" id="ARBA00004401"/>
    </source>
</evidence>
<dbReference type="GO" id="GO:0004252">
    <property type="term" value="F:serine-type endopeptidase activity"/>
    <property type="evidence" value="ECO:0007669"/>
    <property type="project" value="InterPro"/>
</dbReference>
<dbReference type="InterPro" id="IPR000223">
    <property type="entry name" value="Pept_S26A_signal_pept_1"/>
</dbReference>
<keyword evidence="7" id="KW-0812">Transmembrane</keyword>
<dbReference type="PANTHER" id="PTHR43390:SF1">
    <property type="entry name" value="CHLOROPLAST PROCESSING PEPTIDASE"/>
    <property type="match status" value="1"/>
</dbReference>
<keyword evidence="7" id="KW-1133">Transmembrane helix</keyword>
<evidence type="ECO:0000256" key="4">
    <source>
        <dbReference type="ARBA" id="ARBA00013208"/>
    </source>
</evidence>
<dbReference type="RefSeq" id="WP_244881255.1">
    <property type="nucleotide sequence ID" value="NZ_CAJTPY010000095.1"/>
</dbReference>
<dbReference type="EMBL" id="FOIN01000006">
    <property type="protein sequence ID" value="SET32209.1"/>
    <property type="molecule type" value="Genomic_DNA"/>
</dbReference>
<evidence type="ECO:0000256" key="5">
    <source>
        <dbReference type="ARBA" id="ARBA00022801"/>
    </source>
</evidence>
<feature type="transmembrane region" description="Helical" evidence="7">
    <location>
        <begin position="21"/>
        <end position="39"/>
    </location>
</feature>
<evidence type="ECO:0000256" key="1">
    <source>
        <dbReference type="ARBA" id="ARBA00000677"/>
    </source>
</evidence>
<dbReference type="SUPFAM" id="SSF51306">
    <property type="entry name" value="LexA/Signal peptidase"/>
    <property type="match status" value="1"/>
</dbReference>
<dbReference type="Gene3D" id="2.10.109.10">
    <property type="entry name" value="Umud Fragment, subunit A"/>
    <property type="match status" value="1"/>
</dbReference>
<dbReference type="InterPro" id="IPR019758">
    <property type="entry name" value="Pept_S26A_signal_pept_1_CS"/>
</dbReference>
<keyword evidence="5 7" id="KW-0378">Hydrolase</keyword>
<feature type="domain" description="Peptidase S26" evidence="8">
    <location>
        <begin position="19"/>
        <end position="173"/>
    </location>
</feature>
<evidence type="ECO:0000256" key="6">
    <source>
        <dbReference type="PIRSR" id="PIRSR600223-1"/>
    </source>
</evidence>
<keyword evidence="7" id="KW-0645">Protease</keyword>
<feature type="active site" evidence="6">
    <location>
        <position position="48"/>
    </location>
</feature>
<reference evidence="10" key="1">
    <citation type="submission" date="2016-10" db="EMBL/GenBank/DDBJ databases">
        <authorList>
            <person name="Varghese N."/>
            <person name="Submissions S."/>
        </authorList>
    </citation>
    <scope>NUCLEOTIDE SEQUENCE [LARGE SCALE GENOMIC DNA]</scope>
    <source>
        <strain evidence="10">DSM 1551</strain>
    </source>
</reference>
<dbReference type="InterPro" id="IPR019533">
    <property type="entry name" value="Peptidase_S26"/>
</dbReference>
<evidence type="ECO:0000313" key="9">
    <source>
        <dbReference type="EMBL" id="SET32209.1"/>
    </source>
</evidence>
<proteinExistence type="inferred from homology"/>
<protein>
    <recommendedName>
        <fullName evidence="4 7">Signal peptidase I</fullName>
        <ecNumber evidence="4 7">3.4.21.89</ecNumber>
    </recommendedName>
</protein>
<comment type="similarity">
    <text evidence="3 7">Belongs to the peptidase S26 family.</text>
</comment>
<comment type="subcellular location">
    <subcellularLocation>
        <location evidence="2">Cell membrane</location>
        <topology evidence="2">Single-pass type II membrane protein</topology>
    </subcellularLocation>
    <subcellularLocation>
        <location evidence="7">Membrane</location>
        <topology evidence="7">Single-pass type II membrane protein</topology>
    </subcellularLocation>
</comment>
<dbReference type="PRINTS" id="PR00727">
    <property type="entry name" value="LEADERPTASE"/>
</dbReference>
<name>A0A1I0DIF9_9FIRM</name>
<dbReference type="GO" id="GO:0005886">
    <property type="term" value="C:plasma membrane"/>
    <property type="evidence" value="ECO:0007669"/>
    <property type="project" value="UniProtKB-SubCell"/>
</dbReference>